<dbReference type="SUPFAM" id="SSF55729">
    <property type="entry name" value="Acyl-CoA N-acyltransferases (Nat)"/>
    <property type="match status" value="1"/>
</dbReference>
<name>A0AAU8GVI6_9VIRU</name>
<organism evidence="1">
    <name type="scientific">Mammaliicoccus phage MSShimriz1</name>
    <dbReference type="NCBI Taxonomy" id="3230127"/>
    <lineage>
        <taxon>Viruses</taxon>
    </lineage>
</organism>
<sequence length="137" mass="16131">MEIKMLAPHGNTKYYRQIQDSVKETYYLKREDIYQDYINWNIYGMFDGDTLLCSCVIEEHNELVFMKRFVMVGEYGKGYFKQMVELILETQPHICLTIEPTNHKVAKMLNELGFVNTGEVIDKTGKYTYELYQGGRA</sequence>
<dbReference type="InterPro" id="IPR016181">
    <property type="entry name" value="Acyl_CoA_acyltransferase"/>
</dbReference>
<accession>A0AAU8GVI6</accession>
<dbReference type="Gene3D" id="3.40.630.30">
    <property type="match status" value="1"/>
</dbReference>
<reference evidence="1" key="1">
    <citation type="submission" date="2024-06" db="EMBL/GenBank/DDBJ databases">
        <authorList>
            <person name="Ashkenazi R."/>
            <person name="Lipszyc R.R."/>
            <person name="Braunstein R."/>
            <person name="Yerushalmy O."/>
            <person name="Alkalay-Oren S."/>
            <person name="Coppenhagn-Glazer S."/>
            <person name="Hazan R."/>
        </authorList>
    </citation>
    <scope>NUCLEOTIDE SEQUENCE</scope>
</reference>
<dbReference type="EMBL" id="PP931174">
    <property type="protein sequence ID" value="XCH45106.1"/>
    <property type="molecule type" value="Genomic_DNA"/>
</dbReference>
<evidence type="ECO:0000313" key="1">
    <source>
        <dbReference type="EMBL" id="XCH45106.1"/>
    </source>
</evidence>
<proteinExistence type="predicted"/>
<protein>
    <submittedName>
        <fullName evidence="1">Acetyltransferase</fullName>
    </submittedName>
</protein>